<keyword evidence="4" id="KW-0508">mRNA splicing</keyword>
<dbReference type="InterPro" id="IPR011990">
    <property type="entry name" value="TPR-like_helical_dom_sf"/>
</dbReference>
<evidence type="ECO:0000256" key="2">
    <source>
        <dbReference type="ARBA" id="ARBA00022664"/>
    </source>
</evidence>
<dbReference type="SUPFAM" id="SSF48452">
    <property type="entry name" value="TPR-like"/>
    <property type="match status" value="2"/>
</dbReference>
<proteinExistence type="predicted"/>
<evidence type="ECO:0000256" key="6">
    <source>
        <dbReference type="SAM" id="MobiDB-lite"/>
    </source>
</evidence>
<dbReference type="Gene3D" id="1.25.40.10">
    <property type="entry name" value="Tetratricopeptide repeat domain"/>
    <property type="match status" value="2"/>
</dbReference>
<evidence type="ECO:0000256" key="5">
    <source>
        <dbReference type="ARBA" id="ARBA00023242"/>
    </source>
</evidence>
<accession>A0A3Q2YPW0</accession>
<dbReference type="OMA" id="FQRACGY"/>
<dbReference type="GO" id="GO:0030627">
    <property type="term" value="F:pre-mRNA 5'-splice site binding"/>
    <property type="evidence" value="ECO:0007669"/>
    <property type="project" value="TreeGrafter"/>
</dbReference>
<reference evidence="7" key="2">
    <citation type="submission" date="2025-09" db="UniProtKB">
        <authorList>
            <consortium name="Ensembl"/>
        </authorList>
    </citation>
    <scope>IDENTIFICATION</scope>
</reference>
<dbReference type="STRING" id="109280.ENSHCOP00000020616"/>
<evidence type="ECO:0000313" key="7">
    <source>
        <dbReference type="Ensembl" id="ENSHCOP00000020616.1"/>
    </source>
</evidence>
<feature type="compositionally biased region" description="Acidic residues" evidence="6">
    <location>
        <begin position="255"/>
        <end position="269"/>
    </location>
</feature>
<reference evidence="7" key="1">
    <citation type="submission" date="2025-08" db="UniProtKB">
        <authorList>
            <consortium name="Ensembl"/>
        </authorList>
    </citation>
    <scope>IDENTIFICATION</scope>
</reference>
<dbReference type="GO" id="GO:0005685">
    <property type="term" value="C:U1 snRNP"/>
    <property type="evidence" value="ECO:0007669"/>
    <property type="project" value="TreeGrafter"/>
</dbReference>
<dbReference type="SMART" id="SM00386">
    <property type="entry name" value="HAT"/>
    <property type="match status" value="7"/>
</dbReference>
<protein>
    <submittedName>
        <fullName evidence="7">Pre-mRNA-processing factor 39-like</fullName>
    </submittedName>
</protein>
<name>A0A3Q2YPW0_HIPCM</name>
<feature type="region of interest" description="Disordered" evidence="6">
    <location>
        <begin position="1"/>
        <end position="38"/>
    </location>
</feature>
<keyword evidence="2" id="KW-0507">mRNA processing</keyword>
<dbReference type="Ensembl" id="ENSHCOT00000005737.1">
    <property type="protein sequence ID" value="ENSHCOP00000020616.1"/>
    <property type="gene ID" value="ENSHCOG00000006877.1"/>
</dbReference>
<keyword evidence="8" id="KW-1185">Reference proteome</keyword>
<dbReference type="GeneTree" id="ENSGT00940000165913"/>
<dbReference type="Proteomes" id="UP000264820">
    <property type="component" value="Unplaced"/>
</dbReference>
<dbReference type="GO" id="GO:0000395">
    <property type="term" value="P:mRNA 5'-splice site recognition"/>
    <property type="evidence" value="ECO:0007669"/>
    <property type="project" value="TreeGrafter"/>
</dbReference>
<evidence type="ECO:0000256" key="4">
    <source>
        <dbReference type="ARBA" id="ARBA00023187"/>
    </source>
</evidence>
<sequence length="692" mass="79246">MSDENGCTDSATEASEAFAHADPASFSLPPTTEDEAGDLPEDFERLWNAAHHNCQDFTSWTDLLQYCEQEGHVAASQRALMAFLGRYPLCYGYWKKFADLERRAGNNDKAAEVCVQGLQSIPLSVDLWIHYINLLLGTLDMNQQESPKRIRSVFEDAVVAAGLDFHSDRLWDLYVEWEKEQGNLRNATAVLDRVLKVPTQHYNTHYEKFKAHLSSSDPKEVLSLEEYEEVRAFCRETQKVERAEQAKEKEKEMPPGEEEPATPEGTDSEELMQRMREQVLVRRDKIYQKNENEVRKRWNFEDTIKRPYFHVKPLDQIQLRGWHSYLDWELAQLSNDTVHRNEDADIKEATEGPEVTPQGTEETEVSLDDHRVRVLFERCLIACALYEEFWTRYVQYLETRSVDDVRAVYKRACLHLSSSPNLHMRRATFEERHGDLAEARRVLEALDKNMPGLAVVRLRRAALERRAGKLEQSEAILQEAVSQSKEKPTLHAFYSIKLARLLLKLGRNPDRARSVLQEALEISPGNDKLHLNLLELEASSGPWSSADAVQECVTRALAAPLAPHTKLLLSQRCLQFVEEYSNSVQSVLSVYEEHQKLLKELGGTKREAENRDEDREKVIKSDDAPTDDASAQVPPTDLQLPITVPPSPAMTMDVNAQSGGYGGYSNWYQQPQYSSYGYQNTWNYNQGYYPPS</sequence>
<keyword evidence="5" id="KW-0539">Nucleus</keyword>
<keyword evidence="3" id="KW-0677">Repeat</keyword>
<evidence type="ECO:0000313" key="8">
    <source>
        <dbReference type="Proteomes" id="UP000264820"/>
    </source>
</evidence>
<dbReference type="PANTHER" id="PTHR17204">
    <property type="entry name" value="PRE-MRNA PROCESSING PROTEIN PRP39-RELATED"/>
    <property type="match status" value="1"/>
</dbReference>
<dbReference type="FunFam" id="1.25.40.10:FF:000091">
    <property type="entry name" value="Pre-mRNA-processing factor 39"/>
    <property type="match status" value="1"/>
</dbReference>
<feature type="compositionally biased region" description="Basic and acidic residues" evidence="6">
    <location>
        <begin position="604"/>
        <end position="623"/>
    </location>
</feature>
<feature type="region of interest" description="Disordered" evidence="6">
    <location>
        <begin position="604"/>
        <end position="649"/>
    </location>
</feature>
<dbReference type="Pfam" id="PF23241">
    <property type="entry name" value="HAT_PRP39_C"/>
    <property type="match status" value="2"/>
</dbReference>
<dbReference type="FunFam" id="1.25.40.10:FF:000899">
    <property type="entry name" value="Si:ch211-114c17.1"/>
    <property type="match status" value="1"/>
</dbReference>
<dbReference type="InterPro" id="IPR059164">
    <property type="entry name" value="HAT_PRP39_C"/>
</dbReference>
<feature type="compositionally biased region" description="Basic and acidic residues" evidence="6">
    <location>
        <begin position="241"/>
        <end position="254"/>
    </location>
</feature>
<dbReference type="GO" id="GO:0000243">
    <property type="term" value="C:commitment complex"/>
    <property type="evidence" value="ECO:0007669"/>
    <property type="project" value="TreeGrafter"/>
</dbReference>
<dbReference type="Pfam" id="PF23240">
    <property type="entry name" value="HAT_PRP39_N"/>
    <property type="match status" value="1"/>
</dbReference>
<feature type="region of interest" description="Disordered" evidence="6">
    <location>
        <begin position="241"/>
        <end position="269"/>
    </location>
</feature>
<dbReference type="AlphaFoldDB" id="A0A3Q2YPW0"/>
<comment type="subcellular location">
    <subcellularLocation>
        <location evidence="1">Nucleus</location>
    </subcellularLocation>
</comment>
<dbReference type="InterPro" id="IPR003107">
    <property type="entry name" value="HAT"/>
</dbReference>
<evidence type="ECO:0000256" key="3">
    <source>
        <dbReference type="ARBA" id="ARBA00022737"/>
    </source>
</evidence>
<feature type="compositionally biased region" description="Polar residues" evidence="6">
    <location>
        <begin position="1"/>
        <end position="13"/>
    </location>
</feature>
<organism evidence="7 8">
    <name type="scientific">Hippocampus comes</name>
    <name type="common">Tiger tail seahorse</name>
    <dbReference type="NCBI Taxonomy" id="109280"/>
    <lineage>
        <taxon>Eukaryota</taxon>
        <taxon>Metazoa</taxon>
        <taxon>Chordata</taxon>
        <taxon>Craniata</taxon>
        <taxon>Vertebrata</taxon>
        <taxon>Euteleostomi</taxon>
        <taxon>Actinopterygii</taxon>
        <taxon>Neopterygii</taxon>
        <taxon>Teleostei</taxon>
        <taxon>Neoteleostei</taxon>
        <taxon>Acanthomorphata</taxon>
        <taxon>Syngnathiaria</taxon>
        <taxon>Syngnathiformes</taxon>
        <taxon>Syngnathoidei</taxon>
        <taxon>Syngnathidae</taxon>
        <taxon>Hippocampus</taxon>
    </lineage>
</organism>
<evidence type="ECO:0000256" key="1">
    <source>
        <dbReference type="ARBA" id="ARBA00004123"/>
    </source>
</evidence>
<dbReference type="GO" id="GO:0071004">
    <property type="term" value="C:U2-type prespliceosome"/>
    <property type="evidence" value="ECO:0007669"/>
    <property type="project" value="TreeGrafter"/>
</dbReference>
<dbReference type="PANTHER" id="PTHR17204:SF24">
    <property type="entry name" value="PRE-MRNA-PROCESSING FACTOR 39-LIKE ISOFORM X1"/>
    <property type="match status" value="1"/>
</dbReference>